<accession>A0A6J6QFV2</accession>
<dbReference type="AlphaFoldDB" id="A0A6J6QFV2"/>
<protein>
    <submittedName>
        <fullName evidence="1">Unannotated protein</fullName>
    </submittedName>
</protein>
<sequence length="219" mass="25004">MTGAGCINVDSRIDTTLCNLAVQAKFHVSGSFELFEDRIVHAAVCLDKRGGKDGQTAALFHVSCRTEEFLWWVQSTRVDTAGHDSACCRRSQVVCTRQTSNSVEDDDHVVAHFHHSLCFLDGEFGYVRVLFRRTVECRSNDFTLNCAAHVGYFFWTLVNQQHDQLHFGMIALDAGCNRLHHRRLTCLRWRNDDAALALSDWRDEVDDSSRHVVWIGRIF</sequence>
<evidence type="ECO:0000313" key="1">
    <source>
        <dbReference type="EMBL" id="CAB4709402.1"/>
    </source>
</evidence>
<proteinExistence type="predicted"/>
<name>A0A6J6QFV2_9ZZZZ</name>
<gene>
    <name evidence="1" type="ORF">UFOPK2657_00441</name>
</gene>
<organism evidence="1">
    <name type="scientific">freshwater metagenome</name>
    <dbReference type="NCBI Taxonomy" id="449393"/>
    <lineage>
        <taxon>unclassified sequences</taxon>
        <taxon>metagenomes</taxon>
        <taxon>ecological metagenomes</taxon>
    </lineage>
</organism>
<dbReference type="EMBL" id="CAEZYG010000054">
    <property type="protein sequence ID" value="CAB4709402.1"/>
    <property type="molecule type" value="Genomic_DNA"/>
</dbReference>
<reference evidence="1" key="1">
    <citation type="submission" date="2020-05" db="EMBL/GenBank/DDBJ databases">
        <authorList>
            <person name="Chiriac C."/>
            <person name="Salcher M."/>
            <person name="Ghai R."/>
            <person name="Kavagutti S V."/>
        </authorList>
    </citation>
    <scope>NUCLEOTIDE SEQUENCE</scope>
</reference>